<dbReference type="InterPro" id="IPR009644">
    <property type="entry name" value="FKTN/MNN4/W02B3.4-1"/>
</dbReference>
<dbReference type="VEuPathDB" id="FungiDB:AAP_05312"/>
<comment type="caution">
    <text evidence="7">The sequence shown here is derived from an EMBL/GenBank/DDBJ whole genome shotgun (WGS) entry which is preliminary data.</text>
</comment>
<evidence type="ECO:0000256" key="4">
    <source>
        <dbReference type="ARBA" id="ARBA00023136"/>
    </source>
</evidence>
<name>A0A167VPR2_9EURO</name>
<comment type="subcellular location">
    <subcellularLocation>
        <location evidence="1">Membrane</location>
        <topology evidence="1">Single-pass membrane protein</topology>
    </subcellularLocation>
</comment>
<evidence type="ECO:0000256" key="3">
    <source>
        <dbReference type="ARBA" id="ARBA00022989"/>
    </source>
</evidence>
<dbReference type="InterPro" id="IPR007074">
    <property type="entry name" value="LicD/FKTN/FKRP_NTP_transf"/>
</dbReference>
<evidence type="ECO:0000313" key="8">
    <source>
        <dbReference type="Proteomes" id="UP000242877"/>
    </source>
</evidence>
<keyword evidence="8" id="KW-1185">Reference proteome</keyword>
<protein>
    <submittedName>
        <fullName evidence="7">LicD-like protein</fullName>
    </submittedName>
</protein>
<dbReference type="Proteomes" id="UP000242877">
    <property type="component" value="Unassembled WGS sequence"/>
</dbReference>
<gene>
    <name evidence="7" type="ORF">AAP_05312</name>
</gene>
<keyword evidence="3" id="KW-1133">Transmembrane helix</keyword>
<accession>A0A167VPR2</accession>
<keyword evidence="2" id="KW-0812">Transmembrane</keyword>
<keyword evidence="4" id="KW-0472">Membrane</keyword>
<dbReference type="EMBL" id="AZGZ01000030">
    <property type="protein sequence ID" value="KZZ87828.1"/>
    <property type="molecule type" value="Genomic_DNA"/>
</dbReference>
<dbReference type="Pfam" id="PF04991">
    <property type="entry name" value="LicD"/>
    <property type="match status" value="1"/>
</dbReference>
<dbReference type="AlphaFoldDB" id="A0A167VPR2"/>
<evidence type="ECO:0000313" key="7">
    <source>
        <dbReference type="EMBL" id="KZZ87828.1"/>
    </source>
</evidence>
<dbReference type="PANTHER" id="PTHR15407:SF32">
    <property type="entry name" value="PROTEIN (MNN4), PUTATIVE (AFU_ORTHOLOGUE AFUA_1G03790)-RELATED"/>
    <property type="match status" value="1"/>
</dbReference>
<organism evidence="7 8">
    <name type="scientific">Ascosphaera apis ARSEF 7405</name>
    <dbReference type="NCBI Taxonomy" id="392613"/>
    <lineage>
        <taxon>Eukaryota</taxon>
        <taxon>Fungi</taxon>
        <taxon>Dikarya</taxon>
        <taxon>Ascomycota</taxon>
        <taxon>Pezizomycotina</taxon>
        <taxon>Eurotiomycetes</taxon>
        <taxon>Eurotiomycetidae</taxon>
        <taxon>Onygenales</taxon>
        <taxon>Ascosphaeraceae</taxon>
        <taxon>Ascosphaera</taxon>
    </lineage>
</organism>
<feature type="domain" description="LicD/FKTN/FKRP nucleotidyltransferase" evidence="6">
    <location>
        <begin position="47"/>
        <end position="148"/>
    </location>
</feature>
<proteinExistence type="predicted"/>
<evidence type="ECO:0000259" key="6">
    <source>
        <dbReference type="Pfam" id="PF04991"/>
    </source>
</evidence>
<feature type="region of interest" description="Disordered" evidence="5">
    <location>
        <begin position="227"/>
        <end position="309"/>
    </location>
</feature>
<feature type="compositionally biased region" description="Basic and acidic residues" evidence="5">
    <location>
        <begin position="227"/>
        <end position="295"/>
    </location>
</feature>
<evidence type="ECO:0000256" key="1">
    <source>
        <dbReference type="ARBA" id="ARBA00004167"/>
    </source>
</evidence>
<sequence>MAFYPQALLLLLTRPCRFASKQIDPSQKLPHLRAMTQSYLSTMADVGVDSWIMHGTLLGWWWNQKIMPWDSDLDVQVSESALYFLAEHYNMTQHEFRLDDGTTRRFLLEINPNFVLRTKADVDNVIDARWIDMSSGLFIDITSVRKDYEARAKGDSGALMCKDWHRYQEDDLFPLRDSFFEGIPVKIPYAYTKLLVEEYGEKALTETHFEYHDFDYESKEWIPMNEEDRKKEEQAKKEAEEKKKQEEEKKKQEEEKKKQEEEQKKKQEEERKKQEEEKKKQDEQQKKSLQEEAKKAQQQGQPQPSPLSN</sequence>
<dbReference type="PANTHER" id="PTHR15407">
    <property type="entry name" value="FUKUTIN-RELATED"/>
    <property type="match status" value="1"/>
</dbReference>
<feature type="compositionally biased region" description="Low complexity" evidence="5">
    <location>
        <begin position="296"/>
        <end position="309"/>
    </location>
</feature>
<dbReference type="OrthoDB" id="444255at2759"/>
<evidence type="ECO:0000256" key="5">
    <source>
        <dbReference type="SAM" id="MobiDB-lite"/>
    </source>
</evidence>
<evidence type="ECO:0000256" key="2">
    <source>
        <dbReference type="ARBA" id="ARBA00022692"/>
    </source>
</evidence>
<dbReference type="GO" id="GO:0009100">
    <property type="term" value="P:glycoprotein metabolic process"/>
    <property type="evidence" value="ECO:0007669"/>
    <property type="project" value="UniProtKB-ARBA"/>
</dbReference>
<dbReference type="GO" id="GO:0016020">
    <property type="term" value="C:membrane"/>
    <property type="evidence" value="ECO:0007669"/>
    <property type="project" value="UniProtKB-SubCell"/>
</dbReference>
<reference evidence="7 8" key="1">
    <citation type="journal article" date="2016" name="Genome Biol. Evol.">
        <title>Divergent and convergent evolution of fungal pathogenicity.</title>
        <authorList>
            <person name="Shang Y."/>
            <person name="Xiao G."/>
            <person name="Zheng P."/>
            <person name="Cen K."/>
            <person name="Zhan S."/>
            <person name="Wang C."/>
        </authorList>
    </citation>
    <scope>NUCLEOTIDE SEQUENCE [LARGE SCALE GENOMIC DNA]</scope>
    <source>
        <strain evidence="7 8">ARSEF 7405</strain>
    </source>
</reference>